<dbReference type="AlphaFoldDB" id="A0A4Z2FFD1"/>
<evidence type="ECO:0000313" key="2">
    <source>
        <dbReference type="Proteomes" id="UP000314294"/>
    </source>
</evidence>
<dbReference type="Proteomes" id="UP000314294">
    <property type="component" value="Unassembled WGS sequence"/>
</dbReference>
<evidence type="ECO:0000313" key="1">
    <source>
        <dbReference type="EMBL" id="TNN39473.1"/>
    </source>
</evidence>
<sequence length="74" mass="8317">MLMWPTVKMSLTPLMPLRPLLPKPITADHPDRPSTSGAFRISLIKADALFVPARLPVFPPPKRAEKKRPSVMFL</sequence>
<proteinExistence type="predicted"/>
<gene>
    <name evidence="1" type="ORF">EYF80_050360</name>
</gene>
<organism evidence="1 2">
    <name type="scientific">Liparis tanakae</name>
    <name type="common">Tanaka's snailfish</name>
    <dbReference type="NCBI Taxonomy" id="230148"/>
    <lineage>
        <taxon>Eukaryota</taxon>
        <taxon>Metazoa</taxon>
        <taxon>Chordata</taxon>
        <taxon>Craniata</taxon>
        <taxon>Vertebrata</taxon>
        <taxon>Euteleostomi</taxon>
        <taxon>Actinopterygii</taxon>
        <taxon>Neopterygii</taxon>
        <taxon>Teleostei</taxon>
        <taxon>Neoteleostei</taxon>
        <taxon>Acanthomorphata</taxon>
        <taxon>Eupercaria</taxon>
        <taxon>Perciformes</taxon>
        <taxon>Cottioidei</taxon>
        <taxon>Cottales</taxon>
        <taxon>Liparidae</taxon>
        <taxon>Liparis</taxon>
    </lineage>
</organism>
<protein>
    <submittedName>
        <fullName evidence="1">Uncharacterized protein</fullName>
    </submittedName>
</protein>
<keyword evidence="2" id="KW-1185">Reference proteome</keyword>
<accession>A0A4Z2FFD1</accession>
<reference evidence="1 2" key="1">
    <citation type="submission" date="2019-03" db="EMBL/GenBank/DDBJ databases">
        <title>First draft genome of Liparis tanakae, snailfish: a comprehensive survey of snailfish specific genes.</title>
        <authorList>
            <person name="Kim W."/>
            <person name="Song I."/>
            <person name="Jeong J.-H."/>
            <person name="Kim D."/>
            <person name="Kim S."/>
            <person name="Ryu S."/>
            <person name="Song J.Y."/>
            <person name="Lee S.K."/>
        </authorList>
    </citation>
    <scope>NUCLEOTIDE SEQUENCE [LARGE SCALE GENOMIC DNA]</scope>
    <source>
        <tissue evidence="1">Muscle</tissue>
    </source>
</reference>
<name>A0A4Z2FFD1_9TELE</name>
<dbReference type="EMBL" id="SRLO01001276">
    <property type="protein sequence ID" value="TNN39473.1"/>
    <property type="molecule type" value="Genomic_DNA"/>
</dbReference>
<comment type="caution">
    <text evidence="1">The sequence shown here is derived from an EMBL/GenBank/DDBJ whole genome shotgun (WGS) entry which is preliminary data.</text>
</comment>